<dbReference type="GO" id="GO:0052654">
    <property type="term" value="F:L-leucine-2-oxoglutarate transaminase activity"/>
    <property type="evidence" value="ECO:0007669"/>
    <property type="project" value="RHEA"/>
</dbReference>
<comment type="similarity">
    <text evidence="6 17">Belongs to the class-IV pyridoxal-phosphate-dependent aminotransferase family.</text>
</comment>
<organism evidence="20 21">
    <name type="scientific">Salinisphaera orenii MK-B5</name>
    <dbReference type="NCBI Taxonomy" id="856730"/>
    <lineage>
        <taxon>Bacteria</taxon>
        <taxon>Pseudomonadati</taxon>
        <taxon>Pseudomonadota</taxon>
        <taxon>Gammaproteobacteria</taxon>
        <taxon>Salinisphaerales</taxon>
        <taxon>Salinisphaeraceae</taxon>
        <taxon>Salinisphaera</taxon>
    </lineage>
</organism>
<proteinExistence type="inferred from homology"/>
<sequence>MTTMADRDGKIWLDGQLVDWREAKVHVLTHTLHYGMGAFEGVRAYNTSRGTAIFRLAEHTRRLCRSAKILGMPMPYSEDELNAAQVEVLRENGLESAYIRPMIFYGSEGMGLHAESLSSHVMIAAWTWGSYLGEDNMVNGIRVKTSSFTRHHVNSAMTKAKANGPYFNSMLAVTEAKKAGYDEAMLLDCDGFVSEGSGENLFIVRDGVLITPDLTSALDGITRRTILTYAREMGIECVERRITRDEVYIADEAFLTGTAAEVTPMRELDDRTIGEGRRGPVTEALQARYFDQVSGKRDDHADWLTYV</sequence>
<dbReference type="InterPro" id="IPR018300">
    <property type="entry name" value="Aminotrans_IV_CS"/>
</dbReference>
<dbReference type="GO" id="GO:0052656">
    <property type="term" value="F:L-isoleucine-2-oxoglutarate transaminase activity"/>
    <property type="evidence" value="ECO:0007669"/>
    <property type="project" value="RHEA"/>
</dbReference>
<keyword evidence="9 19" id="KW-0032">Aminotransferase</keyword>
<evidence type="ECO:0000256" key="5">
    <source>
        <dbReference type="ARBA" id="ARBA00005072"/>
    </source>
</evidence>
<comment type="cofactor">
    <cofactor evidence="1 18">
        <name>pyridoxal 5'-phosphate</name>
        <dbReference type="ChEBI" id="CHEBI:597326"/>
    </cofactor>
</comment>
<dbReference type="FunFam" id="3.20.10.10:FF:000001">
    <property type="entry name" value="Branched-chain-amino-acid aminotransferase"/>
    <property type="match status" value="1"/>
</dbReference>
<evidence type="ECO:0000256" key="12">
    <source>
        <dbReference type="ARBA" id="ARBA00022898"/>
    </source>
</evidence>
<dbReference type="Pfam" id="PF01063">
    <property type="entry name" value="Aminotran_4"/>
    <property type="match status" value="1"/>
</dbReference>
<reference evidence="20 21" key="1">
    <citation type="submission" date="2013-10" db="EMBL/GenBank/DDBJ databases">
        <title>Salinisphaera orenii MK-B5 Genome Sequencing.</title>
        <authorList>
            <person name="Lai Q."/>
            <person name="Li C."/>
            <person name="Shao Z."/>
        </authorList>
    </citation>
    <scope>NUCLEOTIDE SEQUENCE [LARGE SCALE GENOMIC DNA]</scope>
    <source>
        <strain evidence="20 21">MK-B5</strain>
    </source>
</reference>
<dbReference type="InterPro" id="IPR005785">
    <property type="entry name" value="B_amino_transI"/>
</dbReference>
<dbReference type="GO" id="GO:0006532">
    <property type="term" value="P:aspartate biosynthetic process"/>
    <property type="evidence" value="ECO:0007669"/>
    <property type="project" value="TreeGrafter"/>
</dbReference>
<dbReference type="InterPro" id="IPR050571">
    <property type="entry name" value="Class-IV_PLP-Dep_Aminotrnsfr"/>
</dbReference>
<comment type="catalytic activity">
    <reaction evidence="15 19">
        <text>L-isoleucine + 2-oxoglutarate = (S)-3-methyl-2-oxopentanoate + L-glutamate</text>
        <dbReference type="Rhea" id="RHEA:24801"/>
        <dbReference type="ChEBI" id="CHEBI:16810"/>
        <dbReference type="ChEBI" id="CHEBI:29985"/>
        <dbReference type="ChEBI" id="CHEBI:35146"/>
        <dbReference type="ChEBI" id="CHEBI:58045"/>
        <dbReference type="EC" id="2.6.1.42"/>
    </reaction>
</comment>
<evidence type="ECO:0000256" key="9">
    <source>
        <dbReference type="ARBA" id="ARBA00022576"/>
    </source>
</evidence>
<evidence type="ECO:0000256" key="14">
    <source>
        <dbReference type="ARBA" id="ARBA00048212"/>
    </source>
</evidence>
<comment type="catalytic activity">
    <reaction evidence="16 19">
        <text>L-leucine + 2-oxoglutarate = 4-methyl-2-oxopentanoate + L-glutamate</text>
        <dbReference type="Rhea" id="RHEA:18321"/>
        <dbReference type="ChEBI" id="CHEBI:16810"/>
        <dbReference type="ChEBI" id="CHEBI:17865"/>
        <dbReference type="ChEBI" id="CHEBI:29985"/>
        <dbReference type="ChEBI" id="CHEBI:57427"/>
        <dbReference type="EC" id="2.6.1.42"/>
    </reaction>
</comment>
<name>A0A423PUC9_9GAMM</name>
<evidence type="ECO:0000256" key="10">
    <source>
        <dbReference type="ARBA" id="ARBA00022605"/>
    </source>
</evidence>
<dbReference type="Gene3D" id="3.30.470.10">
    <property type="match status" value="1"/>
</dbReference>
<evidence type="ECO:0000256" key="11">
    <source>
        <dbReference type="ARBA" id="ARBA00022679"/>
    </source>
</evidence>
<evidence type="ECO:0000256" key="16">
    <source>
        <dbReference type="ARBA" id="ARBA00049229"/>
    </source>
</evidence>
<dbReference type="EMBL" id="AYKH01000005">
    <property type="protein sequence ID" value="ROO29207.1"/>
    <property type="molecule type" value="Genomic_DNA"/>
</dbReference>
<dbReference type="UniPathway" id="UPA00048">
    <property type="reaction ID" value="UER00073"/>
</dbReference>
<keyword evidence="21" id="KW-1185">Reference proteome</keyword>
<dbReference type="RefSeq" id="WP_123630310.1">
    <property type="nucleotide sequence ID" value="NZ_AYKH01000005.1"/>
</dbReference>
<comment type="pathway">
    <text evidence="5 19">Amino-acid biosynthesis; L-leucine biosynthesis; L-leucine from 3-methyl-2-oxobutanoate: step 4/4.</text>
</comment>
<dbReference type="InterPro" id="IPR043131">
    <property type="entry name" value="BCAT-like_N"/>
</dbReference>
<dbReference type="NCBIfam" id="NF005146">
    <property type="entry name" value="PRK06606.1"/>
    <property type="match status" value="1"/>
</dbReference>
<gene>
    <name evidence="19" type="primary">ilvE</name>
    <name evidence="20" type="ORF">SAOR_03885</name>
</gene>
<evidence type="ECO:0000313" key="20">
    <source>
        <dbReference type="EMBL" id="ROO29207.1"/>
    </source>
</evidence>
<dbReference type="SUPFAM" id="SSF56752">
    <property type="entry name" value="D-aminoacid aminotransferase-like PLP-dependent enzymes"/>
    <property type="match status" value="1"/>
</dbReference>
<dbReference type="PANTHER" id="PTHR42743">
    <property type="entry name" value="AMINO-ACID AMINOTRANSFERASE"/>
    <property type="match status" value="1"/>
</dbReference>
<dbReference type="EC" id="2.6.1.42" evidence="7 19"/>
<comment type="caution">
    <text evidence="20">The sequence shown here is derived from an EMBL/GenBank/DDBJ whole genome shotgun (WGS) entry which is preliminary data.</text>
</comment>
<evidence type="ECO:0000256" key="7">
    <source>
        <dbReference type="ARBA" id="ARBA00013053"/>
    </source>
</evidence>
<protein>
    <recommendedName>
        <fullName evidence="8 19">Branched-chain-amino-acid aminotransferase</fullName>
        <shortName evidence="19">BCAT</shortName>
        <ecNumber evidence="7 19">2.6.1.42</ecNumber>
    </recommendedName>
</protein>
<comment type="pathway">
    <text evidence="4 19">Amino-acid biosynthesis; L-valine biosynthesis; L-valine from pyruvate: step 4/4.</text>
</comment>
<evidence type="ECO:0000256" key="15">
    <source>
        <dbReference type="ARBA" id="ARBA00048798"/>
    </source>
</evidence>
<keyword evidence="11 19" id="KW-0808">Transferase</keyword>
<keyword evidence="10 19" id="KW-0028">Amino-acid biosynthesis</keyword>
<dbReference type="GO" id="GO:0009097">
    <property type="term" value="P:isoleucine biosynthetic process"/>
    <property type="evidence" value="ECO:0007669"/>
    <property type="project" value="UniProtKB-UniPathway"/>
</dbReference>
<evidence type="ECO:0000256" key="2">
    <source>
        <dbReference type="ARBA" id="ARBA00003109"/>
    </source>
</evidence>
<evidence type="ECO:0000256" key="1">
    <source>
        <dbReference type="ARBA" id="ARBA00001933"/>
    </source>
</evidence>
<evidence type="ECO:0000256" key="13">
    <source>
        <dbReference type="ARBA" id="ARBA00023304"/>
    </source>
</evidence>
<dbReference type="InterPro" id="IPR033939">
    <property type="entry name" value="BCAT_family"/>
</dbReference>
<comment type="catalytic activity">
    <reaction evidence="14 19">
        <text>L-valine + 2-oxoglutarate = 3-methyl-2-oxobutanoate + L-glutamate</text>
        <dbReference type="Rhea" id="RHEA:24813"/>
        <dbReference type="ChEBI" id="CHEBI:11851"/>
        <dbReference type="ChEBI" id="CHEBI:16810"/>
        <dbReference type="ChEBI" id="CHEBI:29985"/>
        <dbReference type="ChEBI" id="CHEBI:57762"/>
        <dbReference type="EC" id="2.6.1.42"/>
    </reaction>
</comment>
<dbReference type="UniPathway" id="UPA00047">
    <property type="reaction ID" value="UER00058"/>
</dbReference>
<dbReference type="InterPro" id="IPR001544">
    <property type="entry name" value="Aminotrans_IV"/>
</dbReference>
<evidence type="ECO:0000256" key="19">
    <source>
        <dbReference type="RuleBase" id="RU364094"/>
    </source>
</evidence>
<dbReference type="InterPro" id="IPR036038">
    <property type="entry name" value="Aminotransferase-like"/>
</dbReference>
<evidence type="ECO:0000256" key="8">
    <source>
        <dbReference type="ARBA" id="ARBA00018179"/>
    </source>
</evidence>
<dbReference type="Proteomes" id="UP000283993">
    <property type="component" value="Unassembled WGS sequence"/>
</dbReference>
<evidence type="ECO:0000256" key="4">
    <source>
        <dbReference type="ARBA" id="ARBA00004931"/>
    </source>
</evidence>
<dbReference type="GO" id="GO:0052655">
    <property type="term" value="F:L-valine-2-oxoglutarate transaminase activity"/>
    <property type="evidence" value="ECO:0007669"/>
    <property type="project" value="RHEA"/>
</dbReference>
<dbReference type="NCBIfam" id="TIGR01122">
    <property type="entry name" value="ilvE_I"/>
    <property type="match status" value="1"/>
</dbReference>
<dbReference type="GO" id="GO:0009098">
    <property type="term" value="P:L-leucine biosynthetic process"/>
    <property type="evidence" value="ECO:0007669"/>
    <property type="project" value="UniProtKB-UniPathway"/>
</dbReference>
<dbReference type="GO" id="GO:0005829">
    <property type="term" value="C:cytosol"/>
    <property type="evidence" value="ECO:0007669"/>
    <property type="project" value="TreeGrafter"/>
</dbReference>
<dbReference type="GO" id="GO:0009099">
    <property type="term" value="P:L-valine biosynthetic process"/>
    <property type="evidence" value="ECO:0007669"/>
    <property type="project" value="UniProtKB-UniPathway"/>
</dbReference>
<evidence type="ECO:0000256" key="3">
    <source>
        <dbReference type="ARBA" id="ARBA00004824"/>
    </source>
</evidence>
<evidence type="ECO:0000256" key="6">
    <source>
        <dbReference type="ARBA" id="ARBA00009320"/>
    </source>
</evidence>
<accession>A0A423PUC9</accession>
<dbReference type="CDD" id="cd01557">
    <property type="entry name" value="BCAT_beta_family"/>
    <property type="match status" value="1"/>
</dbReference>
<comment type="function">
    <text evidence="2 19">Acts on leucine, isoleucine and valine.</text>
</comment>
<evidence type="ECO:0000256" key="17">
    <source>
        <dbReference type="RuleBase" id="RU004106"/>
    </source>
</evidence>
<dbReference type="UniPathway" id="UPA00049">
    <property type="reaction ID" value="UER00062"/>
</dbReference>
<evidence type="ECO:0000256" key="18">
    <source>
        <dbReference type="RuleBase" id="RU004516"/>
    </source>
</evidence>
<evidence type="ECO:0000313" key="21">
    <source>
        <dbReference type="Proteomes" id="UP000283993"/>
    </source>
</evidence>
<dbReference type="PANTHER" id="PTHR42743:SF11">
    <property type="entry name" value="AMINODEOXYCHORISMATE LYASE"/>
    <property type="match status" value="1"/>
</dbReference>
<comment type="pathway">
    <text evidence="3 19">Amino-acid biosynthesis; L-isoleucine biosynthesis; L-isoleucine from 2-oxobutanoate: step 4/4.</text>
</comment>
<dbReference type="AlphaFoldDB" id="A0A423PUC9"/>
<dbReference type="PROSITE" id="PS00770">
    <property type="entry name" value="AA_TRANSFER_CLASS_4"/>
    <property type="match status" value="1"/>
</dbReference>
<keyword evidence="13 19" id="KW-0100">Branched-chain amino acid biosynthesis</keyword>
<dbReference type="InterPro" id="IPR043132">
    <property type="entry name" value="BCAT-like_C"/>
</dbReference>
<dbReference type="Gene3D" id="3.20.10.10">
    <property type="entry name" value="D-amino Acid Aminotransferase, subunit A, domain 2"/>
    <property type="match status" value="1"/>
</dbReference>
<keyword evidence="12 18" id="KW-0663">Pyridoxal phosphate</keyword>